<feature type="domain" description="HNH Cas9-type" evidence="14">
    <location>
        <begin position="506"/>
        <end position="668"/>
    </location>
</feature>
<dbReference type="RefSeq" id="WP_073716877.1">
    <property type="nucleotide sequence ID" value="NZ_MQVR01000046.1"/>
</dbReference>
<name>A0A1Q5Q1I4_9ACTO</name>
<keyword evidence="5 12" id="KW-0378">Hydrolase</keyword>
<dbReference type="Pfam" id="PF18525">
    <property type="entry name" value="Cas9_C"/>
    <property type="match status" value="1"/>
</dbReference>
<feature type="region of interest" description="Disordered" evidence="13">
    <location>
        <begin position="338"/>
        <end position="358"/>
    </location>
</feature>
<dbReference type="SMART" id="SM00507">
    <property type="entry name" value="HNHc"/>
    <property type="match status" value="1"/>
</dbReference>
<dbReference type="PROSITE" id="PS51749">
    <property type="entry name" value="HNH_CAS9"/>
    <property type="match status" value="1"/>
</dbReference>
<dbReference type="InterPro" id="IPR041383">
    <property type="entry name" value="RuvC_III"/>
</dbReference>
<evidence type="ECO:0000256" key="2">
    <source>
        <dbReference type="ARBA" id="ARBA00022722"/>
    </source>
</evidence>
<keyword evidence="3" id="KW-0479">Metal-binding</keyword>
<evidence type="ECO:0000256" key="10">
    <source>
        <dbReference type="ARBA" id="ARBA00023211"/>
    </source>
</evidence>
<dbReference type="OrthoDB" id="9802901at2"/>
<keyword evidence="6" id="KW-0460">Magnesium</keyword>
<evidence type="ECO:0000313" key="16">
    <source>
        <dbReference type="Proteomes" id="UP000185628"/>
    </source>
</evidence>
<evidence type="ECO:0000256" key="3">
    <source>
        <dbReference type="ARBA" id="ARBA00022723"/>
    </source>
</evidence>
<evidence type="ECO:0000256" key="12">
    <source>
        <dbReference type="PROSITE-ProRule" id="PRU01085"/>
    </source>
</evidence>
<evidence type="ECO:0000256" key="4">
    <source>
        <dbReference type="ARBA" id="ARBA00022759"/>
    </source>
</evidence>
<dbReference type="Gene3D" id="3.30.70.3520">
    <property type="match status" value="1"/>
</dbReference>
<evidence type="ECO:0000256" key="13">
    <source>
        <dbReference type="SAM" id="MobiDB-lite"/>
    </source>
</evidence>
<proteinExistence type="predicted"/>
<dbReference type="InterPro" id="IPR040619">
    <property type="entry name" value="Cas9_alpha-helical_lobe"/>
</dbReference>
<sequence length="1085" mass="121772">MADLLPYVVGIDVGTHSIGAVAIEVDEKNNPISILNAVVHIHDSGVDPDKRKTAESRLKTAGVARRTRRLTRRRRRRLQQLDALLEHLGYPFPDLAERPDPHTPWKVRARLVRETIADEHERKTAISIALRHIARHRGWRNPYSRVESLLHPAEDSQQLLDLKERVKEIKPELDLAAATSAEVITSVDMYNVKFRGPEGMLGGKLMQSDNANEIRRICEMQGVPDDEARRLIQAVFKAESPRGSSAERIGFDALPGQTHMHRAAKAHPSFQLFRMLSILTNLRIREGKGQTRRLSVDELQLAVGHLTTLKPKVVPIWADVAEVLGIERSQLVGTATPTVDGERAAARPPVDETSRRMQAHAPKSVKAWWVEASDEEQAGFIEQVTDGIPSETPAVRDFFDSLDDDDLVALDSLTLTGGRAAYSVNSLDRLSERMLHTGEDLHEARKSVFGVDDDWAPPVPSIGEPVGNPAVDRVLRQIARWLLAVEKRWGEPKSINIEHVRDGFSSEAVSRELDRQYNKRREINERYANDLKERLNLSGPVTRSDIIRYSAVERQNSACAYCGREISFFNVELDHIVPRRGLGSTNRRDNLVAVCERCNRSKKNIPFVTWAAKADIPGVSLEEAISRVKFWVFPPGQMNAQQISSFKREVIARLKQRDFDPPLDGRSMESVAWMANELHGRVKAHFAGASVRVFRGSITAAARKASGLERQIRFFGERGKTRLDRRHHAFDAACVAMMRPKVAEILTIRSNLRESQRLSRETETWKNYSGADAAEQFIYANWLEQMQAMGDLFNDALDKDQVVVRENLRLRLANGAAHDATIRKLQRKFLGEEFSVNEIDKAATPALWCALTRHPDFDNKNGLVANPDRVIRVNGTTLRAGDDVELFAQNSASIKVRGGSAEVGNSIHHARVYRIDKGSRAPAYGMVRVFQQDLLAHRHDDLFTTELKPQSLSFRYADATVKRAISEGRATYLGWIVVGDEIRLDASQVAAGKIAEFMKEYPTIRSWRLDGFFSNSKLRLRPILLAAEGLSENASEASKAIIDRPGWVPAVNVVFGQLGAQIVRRTTLGELRTREVSGMPISWSV</sequence>
<evidence type="ECO:0000256" key="8">
    <source>
        <dbReference type="ARBA" id="ARBA00023118"/>
    </source>
</evidence>
<dbReference type="InterPro" id="IPR041225">
    <property type="entry name" value="Cas9_Topo"/>
</dbReference>
<keyword evidence="10" id="KW-0464">Manganese</keyword>
<protein>
    <recommendedName>
        <fullName evidence="14">HNH Cas9-type domain-containing protein</fullName>
    </recommendedName>
</protein>
<accession>A0A1Q5Q1I4</accession>
<keyword evidence="9 12" id="KW-0238">DNA-binding</keyword>
<dbReference type="InterPro" id="IPR040796">
    <property type="entry name" value="Cas9_b_hairpin"/>
</dbReference>
<keyword evidence="2 12" id="KW-0540">Nuclease</keyword>
<keyword evidence="7" id="KW-0694">RNA-binding</keyword>
<comment type="subunit">
    <text evidence="11">Monomer. Binds crRNA and tracrRNA.</text>
</comment>
<dbReference type="GO" id="GO:0004519">
    <property type="term" value="F:endonuclease activity"/>
    <property type="evidence" value="ECO:0007669"/>
    <property type="project" value="UniProtKB-UniRule"/>
</dbReference>
<dbReference type="AlphaFoldDB" id="A0A1Q5Q1I4"/>
<dbReference type="NCBIfam" id="TIGR01865">
    <property type="entry name" value="cas_Csn1"/>
    <property type="match status" value="1"/>
</dbReference>
<dbReference type="GO" id="GO:0003677">
    <property type="term" value="F:DNA binding"/>
    <property type="evidence" value="ECO:0007669"/>
    <property type="project" value="UniProtKB-UniRule"/>
</dbReference>
<comment type="caution">
    <text evidence="15">The sequence shown here is derived from an EMBL/GenBank/DDBJ whole genome shotgun (WGS) entry which is preliminary data.</text>
</comment>
<keyword evidence="8" id="KW-0051">Antiviral defense</keyword>
<dbReference type="GO" id="GO:0016787">
    <property type="term" value="F:hydrolase activity"/>
    <property type="evidence" value="ECO:0007669"/>
    <property type="project" value="UniProtKB-KW"/>
</dbReference>
<evidence type="ECO:0000256" key="6">
    <source>
        <dbReference type="ARBA" id="ARBA00022842"/>
    </source>
</evidence>
<dbReference type="EMBL" id="MQVR01000046">
    <property type="protein sequence ID" value="OKL53677.1"/>
    <property type="molecule type" value="Genomic_DNA"/>
</dbReference>
<dbReference type="GO" id="GO:0008270">
    <property type="term" value="F:zinc ion binding"/>
    <property type="evidence" value="ECO:0007669"/>
    <property type="project" value="InterPro"/>
</dbReference>
<evidence type="ECO:0000256" key="9">
    <source>
        <dbReference type="ARBA" id="ARBA00023125"/>
    </source>
</evidence>
<evidence type="ECO:0000259" key="14">
    <source>
        <dbReference type="PROSITE" id="PS51749"/>
    </source>
</evidence>
<dbReference type="Pfam" id="PF17893">
    <property type="entry name" value="Cas9_b_hairpin"/>
    <property type="match status" value="1"/>
</dbReference>
<dbReference type="Pfam" id="PF17894">
    <property type="entry name" value="Cas9_Topo"/>
    <property type="match status" value="1"/>
</dbReference>
<dbReference type="InterPro" id="IPR033114">
    <property type="entry name" value="HNH_CAS9"/>
</dbReference>
<dbReference type="InterPro" id="IPR028629">
    <property type="entry name" value="Cas9"/>
</dbReference>
<dbReference type="GO" id="GO:0003723">
    <property type="term" value="F:RNA binding"/>
    <property type="evidence" value="ECO:0007669"/>
    <property type="project" value="UniProtKB-UniRule"/>
</dbReference>
<comment type="cofactor">
    <cofactor evidence="1">
        <name>Mg(2+)</name>
        <dbReference type="ChEBI" id="CHEBI:18420"/>
    </cofactor>
</comment>
<reference evidence="16" key="1">
    <citation type="submission" date="2016-12" db="EMBL/GenBank/DDBJ databases">
        <authorList>
            <person name="Meng X."/>
        </authorList>
    </citation>
    <scope>NUCLEOTIDE SEQUENCE [LARGE SCALE GENOMIC DNA]</scope>
    <source>
        <strain evidence="16">DSM 19116</strain>
    </source>
</reference>
<evidence type="ECO:0000256" key="5">
    <source>
        <dbReference type="ARBA" id="ARBA00022801"/>
    </source>
</evidence>
<dbReference type="InterPro" id="IPR041217">
    <property type="entry name" value="Cas9_C"/>
</dbReference>
<evidence type="ECO:0000256" key="1">
    <source>
        <dbReference type="ARBA" id="ARBA00001946"/>
    </source>
</evidence>
<dbReference type="Pfam" id="PF01844">
    <property type="entry name" value="HNH"/>
    <property type="match status" value="1"/>
</dbReference>
<feature type="compositionally biased region" description="Basic and acidic residues" evidence="13">
    <location>
        <begin position="340"/>
        <end position="355"/>
    </location>
</feature>
<dbReference type="Pfam" id="PF18470">
    <property type="entry name" value="Cas9_a"/>
    <property type="match status" value="1"/>
</dbReference>
<dbReference type="Gene3D" id="3.30.420.10">
    <property type="entry name" value="Ribonuclease H-like superfamily/Ribonuclease H"/>
    <property type="match status" value="3"/>
</dbReference>
<evidence type="ECO:0000313" key="15">
    <source>
        <dbReference type="EMBL" id="OKL53677.1"/>
    </source>
</evidence>
<evidence type="ECO:0000256" key="7">
    <source>
        <dbReference type="ARBA" id="ARBA00022884"/>
    </source>
</evidence>
<keyword evidence="16" id="KW-1185">Reference proteome</keyword>
<dbReference type="Proteomes" id="UP000185628">
    <property type="component" value="Unassembled WGS sequence"/>
</dbReference>
<dbReference type="InterPro" id="IPR002711">
    <property type="entry name" value="HNH"/>
</dbReference>
<organism evidence="15 16">
    <name type="scientific">Bowdeniella nasicola</name>
    <dbReference type="NCBI Taxonomy" id="208480"/>
    <lineage>
        <taxon>Bacteria</taxon>
        <taxon>Bacillati</taxon>
        <taxon>Actinomycetota</taxon>
        <taxon>Actinomycetes</taxon>
        <taxon>Actinomycetales</taxon>
        <taxon>Actinomycetaceae</taxon>
        <taxon>Bowdeniella</taxon>
    </lineage>
</organism>
<keyword evidence="4 12" id="KW-0255">Endonuclease</keyword>
<dbReference type="GO" id="GO:0051607">
    <property type="term" value="P:defense response to virus"/>
    <property type="evidence" value="ECO:0007669"/>
    <property type="project" value="UniProtKB-KW"/>
</dbReference>
<evidence type="ECO:0000256" key="11">
    <source>
        <dbReference type="ARBA" id="ARBA00046380"/>
    </source>
</evidence>
<gene>
    <name evidence="15" type="ORF">BSZ39_08295</name>
</gene>
<dbReference type="Pfam" id="PF18541">
    <property type="entry name" value="RuvC_III"/>
    <property type="match status" value="1"/>
</dbReference>
<dbReference type="InterPro" id="IPR036397">
    <property type="entry name" value="RNaseH_sf"/>
</dbReference>
<dbReference type="InterPro" id="IPR003615">
    <property type="entry name" value="HNH_nuc"/>
</dbReference>